<keyword evidence="5 6" id="KW-0472">Membrane</keyword>
<dbReference type="Pfam" id="PF01292">
    <property type="entry name" value="Ni_hydr_CYTB"/>
    <property type="match status" value="1"/>
</dbReference>
<dbReference type="GO" id="GO:0020037">
    <property type="term" value="F:heme binding"/>
    <property type="evidence" value="ECO:0007669"/>
    <property type="project" value="TreeGrafter"/>
</dbReference>
<name>A0A2K8L589_9PROT</name>
<keyword evidence="4 6" id="KW-1133">Transmembrane helix</keyword>
<feature type="transmembrane region" description="Helical" evidence="6">
    <location>
        <begin position="40"/>
        <end position="58"/>
    </location>
</feature>
<feature type="transmembrane region" description="Helical" evidence="6">
    <location>
        <begin position="7"/>
        <end position="28"/>
    </location>
</feature>
<feature type="domain" description="Cytochrome b561 bacterial/Ni-hydrogenase" evidence="7">
    <location>
        <begin position="7"/>
        <end position="196"/>
    </location>
</feature>
<feature type="transmembrane region" description="Helical" evidence="6">
    <location>
        <begin position="95"/>
        <end position="116"/>
    </location>
</feature>
<feature type="transmembrane region" description="Helical" evidence="6">
    <location>
        <begin position="162"/>
        <end position="184"/>
    </location>
</feature>
<sequence>MPQSIKVWDIFVRLFHWSLVIFFVLAYLSGEGEVESLHAWAGYIIAALIALRLIWGLVGTKYARFSNFIYRPSEVKAYLRSLATRHPKHYLGHNPAGGVMVVVMLVVLSLVTWTGLEAYAAEGKGPLAGVSMEISVVHADDDWNGGYGDHGDEEFWEEIHEFTVNLMLILIFLHLAGVAVSSLLHGENLPRAMITGLKELKEEDKG</sequence>
<accession>A0A2K8L589</accession>
<evidence type="ECO:0000313" key="9">
    <source>
        <dbReference type="Proteomes" id="UP000231637"/>
    </source>
</evidence>
<keyword evidence="3 6" id="KW-0812">Transmembrane</keyword>
<dbReference type="PANTHER" id="PTHR30485:SF2">
    <property type="entry name" value="BLL0597 PROTEIN"/>
    <property type="match status" value="1"/>
</dbReference>
<proteinExistence type="predicted"/>
<dbReference type="GO" id="GO:0009055">
    <property type="term" value="F:electron transfer activity"/>
    <property type="evidence" value="ECO:0007669"/>
    <property type="project" value="InterPro"/>
</dbReference>
<evidence type="ECO:0000256" key="1">
    <source>
        <dbReference type="ARBA" id="ARBA00004651"/>
    </source>
</evidence>
<evidence type="ECO:0000256" key="4">
    <source>
        <dbReference type="ARBA" id="ARBA00022989"/>
    </source>
</evidence>
<dbReference type="Proteomes" id="UP000231637">
    <property type="component" value="Chromosome"/>
</dbReference>
<dbReference type="SUPFAM" id="SSF81342">
    <property type="entry name" value="Transmembrane di-heme cytochromes"/>
    <property type="match status" value="1"/>
</dbReference>
<evidence type="ECO:0000256" key="6">
    <source>
        <dbReference type="SAM" id="Phobius"/>
    </source>
</evidence>
<dbReference type="RefSeq" id="WP_100265829.1">
    <property type="nucleotide sequence ID" value="NZ_CP018800.1"/>
</dbReference>
<evidence type="ECO:0000256" key="5">
    <source>
        <dbReference type="ARBA" id="ARBA00023136"/>
    </source>
</evidence>
<keyword evidence="2" id="KW-1003">Cell membrane</keyword>
<dbReference type="AlphaFoldDB" id="A0A2K8L589"/>
<organism evidence="8 9">
    <name type="scientific">Mariprofundus ferrinatatus</name>
    <dbReference type="NCBI Taxonomy" id="1921087"/>
    <lineage>
        <taxon>Bacteria</taxon>
        <taxon>Pseudomonadati</taxon>
        <taxon>Pseudomonadota</taxon>
        <taxon>Candidatius Mariprofundia</taxon>
        <taxon>Mariprofundales</taxon>
        <taxon>Mariprofundaceae</taxon>
        <taxon>Mariprofundus</taxon>
    </lineage>
</organism>
<dbReference type="InterPro" id="IPR016174">
    <property type="entry name" value="Di-haem_cyt_TM"/>
</dbReference>
<evidence type="ECO:0000256" key="3">
    <source>
        <dbReference type="ARBA" id="ARBA00022692"/>
    </source>
</evidence>
<evidence type="ECO:0000256" key="2">
    <source>
        <dbReference type="ARBA" id="ARBA00022475"/>
    </source>
</evidence>
<dbReference type="KEGG" id="mfn:Ga0123462_1620"/>
<dbReference type="InterPro" id="IPR011577">
    <property type="entry name" value="Cyt_b561_bac/Ni-Hgenase"/>
</dbReference>
<dbReference type="Gene3D" id="1.20.950.20">
    <property type="entry name" value="Transmembrane di-heme cytochromes, Chain C"/>
    <property type="match status" value="1"/>
</dbReference>
<protein>
    <submittedName>
        <fullName evidence="8">Cytochrome b</fullName>
    </submittedName>
</protein>
<keyword evidence="9" id="KW-1185">Reference proteome</keyword>
<evidence type="ECO:0000313" key="8">
    <source>
        <dbReference type="EMBL" id="ATX82478.1"/>
    </source>
</evidence>
<evidence type="ECO:0000259" key="7">
    <source>
        <dbReference type="Pfam" id="PF01292"/>
    </source>
</evidence>
<reference evidence="8 9" key="1">
    <citation type="submission" date="2016-12" db="EMBL/GenBank/DDBJ databases">
        <title>Isolation and genomic insights into novel planktonic Zetaproteobacteria from stratified waters of the Chesapeake Bay.</title>
        <authorList>
            <person name="McAllister S.M."/>
            <person name="Kato S."/>
            <person name="Chan C.S."/>
            <person name="Chiu B.K."/>
            <person name="Field E.K."/>
        </authorList>
    </citation>
    <scope>NUCLEOTIDE SEQUENCE [LARGE SCALE GENOMIC DNA]</scope>
    <source>
        <strain evidence="8 9">CP-8</strain>
    </source>
</reference>
<dbReference type="PANTHER" id="PTHR30485">
    <property type="entry name" value="NI/FE-HYDROGENASE 1 B-TYPE CYTOCHROME SUBUNIT"/>
    <property type="match status" value="1"/>
</dbReference>
<dbReference type="GO" id="GO:0005886">
    <property type="term" value="C:plasma membrane"/>
    <property type="evidence" value="ECO:0007669"/>
    <property type="project" value="UniProtKB-SubCell"/>
</dbReference>
<dbReference type="OrthoDB" id="196472at2"/>
<gene>
    <name evidence="8" type="ORF">Ga0123462_1620</name>
</gene>
<comment type="subcellular location">
    <subcellularLocation>
        <location evidence="1">Cell membrane</location>
        <topology evidence="1">Multi-pass membrane protein</topology>
    </subcellularLocation>
</comment>
<dbReference type="InterPro" id="IPR051542">
    <property type="entry name" value="Hydrogenase_cytochrome"/>
</dbReference>
<dbReference type="EMBL" id="CP018800">
    <property type="protein sequence ID" value="ATX82478.1"/>
    <property type="molecule type" value="Genomic_DNA"/>
</dbReference>
<dbReference type="GO" id="GO:0022904">
    <property type="term" value="P:respiratory electron transport chain"/>
    <property type="evidence" value="ECO:0007669"/>
    <property type="project" value="InterPro"/>
</dbReference>